<dbReference type="Proteomes" id="UP001258945">
    <property type="component" value="Unassembled WGS sequence"/>
</dbReference>
<dbReference type="InterPro" id="IPR004360">
    <property type="entry name" value="Glyas_Fos-R_dOase_dom"/>
</dbReference>
<dbReference type="SUPFAM" id="SSF54593">
    <property type="entry name" value="Glyoxalase/Bleomycin resistance protein/Dihydroxybiphenyl dioxygenase"/>
    <property type="match status" value="1"/>
</dbReference>
<reference evidence="2 3" key="1">
    <citation type="journal article" date="2019" name="Microb. Pathog.">
        <title>Comparison of VITEK 2, MALDI-TOF MS, 16S rRNA gene sequencing, and whole-genome sequencing for identification of Roseomonas mucosa.</title>
        <authorList>
            <person name="Rudolph W.W."/>
            <person name="Gunzer F."/>
            <person name="Trauth M."/>
            <person name="Bunk B."/>
            <person name="Bigge R."/>
            <person name="Schrottner P."/>
        </authorList>
    </citation>
    <scope>NUCLEOTIDE SEQUENCE [LARGE SCALE GENOMIC DNA]</scope>
    <source>
        <strain evidence="2 3">DSM 103800</strain>
    </source>
</reference>
<feature type="domain" description="VOC" evidence="1">
    <location>
        <begin position="4"/>
        <end position="137"/>
    </location>
</feature>
<evidence type="ECO:0000259" key="1">
    <source>
        <dbReference type="PROSITE" id="PS51819"/>
    </source>
</evidence>
<protein>
    <submittedName>
        <fullName evidence="2">VOC family protein</fullName>
    </submittedName>
</protein>
<evidence type="ECO:0000313" key="2">
    <source>
        <dbReference type="EMBL" id="MDT8332886.1"/>
    </source>
</evidence>
<organism evidence="2 3">
    <name type="scientific">Roseomonas gilardii</name>
    <dbReference type="NCBI Taxonomy" id="257708"/>
    <lineage>
        <taxon>Bacteria</taxon>
        <taxon>Pseudomonadati</taxon>
        <taxon>Pseudomonadota</taxon>
        <taxon>Alphaproteobacteria</taxon>
        <taxon>Acetobacterales</taxon>
        <taxon>Roseomonadaceae</taxon>
        <taxon>Roseomonas</taxon>
    </lineage>
</organism>
<dbReference type="InterPro" id="IPR037523">
    <property type="entry name" value="VOC_core"/>
</dbReference>
<sequence length="146" mass="16270">MSTRFHHINFASKQLPEIENFYKEVLQLDESHAYASNSANAQVTDKGYGGRVAFLTDGAVEMHLSTKDLGVAFRTKQAINPLANTHIAFRTDDIEGIKRRLTERGVPYADYGAWAIKGWTQIFFYDPEGNIVEVHQVGEPSAQPGA</sequence>
<dbReference type="EMBL" id="JAVVDO010000038">
    <property type="protein sequence ID" value="MDT8332886.1"/>
    <property type="molecule type" value="Genomic_DNA"/>
</dbReference>
<name>A0ABU3MIQ5_9PROT</name>
<evidence type="ECO:0000313" key="3">
    <source>
        <dbReference type="Proteomes" id="UP001258945"/>
    </source>
</evidence>
<dbReference type="InterPro" id="IPR029068">
    <property type="entry name" value="Glyas_Bleomycin-R_OHBP_Dase"/>
</dbReference>
<keyword evidence="3" id="KW-1185">Reference proteome</keyword>
<proteinExistence type="predicted"/>
<dbReference type="Gene3D" id="3.10.180.10">
    <property type="entry name" value="2,3-Dihydroxybiphenyl 1,2-Dioxygenase, domain 1"/>
    <property type="match status" value="1"/>
</dbReference>
<dbReference type="RefSeq" id="WP_314283812.1">
    <property type="nucleotide sequence ID" value="NZ_JAVVDO010000038.1"/>
</dbReference>
<comment type="caution">
    <text evidence="2">The sequence shown here is derived from an EMBL/GenBank/DDBJ whole genome shotgun (WGS) entry which is preliminary data.</text>
</comment>
<dbReference type="Pfam" id="PF00903">
    <property type="entry name" value="Glyoxalase"/>
    <property type="match status" value="1"/>
</dbReference>
<dbReference type="PROSITE" id="PS51819">
    <property type="entry name" value="VOC"/>
    <property type="match status" value="1"/>
</dbReference>
<gene>
    <name evidence="2" type="ORF">RQ831_17660</name>
</gene>
<accession>A0ABU3MIQ5</accession>